<evidence type="ECO:0000259" key="4">
    <source>
        <dbReference type="Pfam" id="PF25917"/>
    </source>
</evidence>
<sequence>MRLCQPTSLTSFAKPKGKRLLTSLIATTFLVGCGSEPVEETATLIRPVFTEPAATVVLNSQNQFYGEVQSANRAEMGFRTGGRIAAFFVDEGDQVLKGDLLATLDPTDAQITLSRAEIDQENTRREYLRAKQLFDNNGAIAKAELDQIESSYLVAQNRVKEAQRQLKHTNLYAHFDGVIARRTAEDYDLVQAEQTVLTMHDLDNLEVVIQIPASVMQTRGGSGKAYATLRTIPGQVFDLSLSRYATEPDPVTHTYAITLTFDDIRDERVFPGMAVTVTPNDKFEDQAQSVMVPVTAVQPNNMGQQFVWVVNSDNQLERREVEVGGISVEQVEIIANLTQGEQVVVAGLAGLTEGMAVRAQQLDAEGAK</sequence>
<feature type="domain" description="Multidrug resistance protein MdtA-like barrel-sandwich hybrid" evidence="4">
    <location>
        <begin position="73"/>
        <end position="195"/>
    </location>
</feature>
<keyword evidence="7" id="KW-1185">Reference proteome</keyword>
<accession>R9PT49</accession>
<evidence type="ECO:0000256" key="1">
    <source>
        <dbReference type="ARBA" id="ARBA00004196"/>
    </source>
</evidence>
<dbReference type="GO" id="GO:1990281">
    <property type="term" value="C:efflux pump complex"/>
    <property type="evidence" value="ECO:0007669"/>
    <property type="project" value="TreeGrafter"/>
</dbReference>
<dbReference type="Proteomes" id="UP000014461">
    <property type="component" value="Unassembled WGS sequence"/>
</dbReference>
<dbReference type="SUPFAM" id="SSF111369">
    <property type="entry name" value="HlyD-like secretion proteins"/>
    <property type="match status" value="1"/>
</dbReference>
<dbReference type="NCBIfam" id="TIGR01730">
    <property type="entry name" value="RND_mfp"/>
    <property type="match status" value="1"/>
</dbReference>
<dbReference type="PANTHER" id="PTHR30469:SF20">
    <property type="entry name" value="EFFLUX RND TRANSPORTER PERIPLASMIC ADAPTOR SUBUNIT"/>
    <property type="match status" value="1"/>
</dbReference>
<dbReference type="PROSITE" id="PS51257">
    <property type="entry name" value="PROKAR_LIPOPROTEIN"/>
    <property type="match status" value="1"/>
</dbReference>
<dbReference type="AlphaFoldDB" id="R9PT49"/>
<dbReference type="PANTHER" id="PTHR30469">
    <property type="entry name" value="MULTIDRUG RESISTANCE PROTEIN MDTA"/>
    <property type="match status" value="1"/>
</dbReference>
<evidence type="ECO:0000256" key="2">
    <source>
        <dbReference type="ARBA" id="ARBA00009477"/>
    </source>
</evidence>
<organism evidence="6 7">
    <name type="scientific">Agarivorans albus MKT 106</name>
    <dbReference type="NCBI Taxonomy" id="1331007"/>
    <lineage>
        <taxon>Bacteria</taxon>
        <taxon>Pseudomonadati</taxon>
        <taxon>Pseudomonadota</taxon>
        <taxon>Gammaproteobacteria</taxon>
        <taxon>Alteromonadales</taxon>
        <taxon>Alteromonadaceae</taxon>
        <taxon>Agarivorans</taxon>
    </lineage>
</organism>
<dbReference type="Gene3D" id="2.40.50.100">
    <property type="match status" value="2"/>
</dbReference>
<dbReference type="Pfam" id="PF25967">
    <property type="entry name" value="RND-MFP_C"/>
    <property type="match status" value="1"/>
</dbReference>
<evidence type="ECO:0000256" key="3">
    <source>
        <dbReference type="ARBA" id="ARBA00022448"/>
    </source>
</evidence>
<dbReference type="STRING" id="1331007.AALB_1881"/>
<dbReference type="InterPro" id="IPR058627">
    <property type="entry name" value="MdtA-like_C"/>
</dbReference>
<evidence type="ECO:0000259" key="5">
    <source>
        <dbReference type="Pfam" id="PF25967"/>
    </source>
</evidence>
<dbReference type="EMBL" id="BARX01000011">
    <property type="protein sequence ID" value="GAD01801.1"/>
    <property type="molecule type" value="Genomic_DNA"/>
</dbReference>
<gene>
    <name evidence="6" type="ORF">AALB_1881</name>
</gene>
<protein>
    <submittedName>
        <fullName evidence="6">Probable Co/Zn/Cd efflux system membrane fusion protein</fullName>
    </submittedName>
</protein>
<dbReference type="Gene3D" id="2.40.30.170">
    <property type="match status" value="1"/>
</dbReference>
<dbReference type="RefSeq" id="WP_016401569.1">
    <property type="nucleotide sequence ID" value="NZ_BARX01000011.1"/>
</dbReference>
<evidence type="ECO:0000313" key="6">
    <source>
        <dbReference type="EMBL" id="GAD01801.1"/>
    </source>
</evidence>
<dbReference type="GO" id="GO:0015562">
    <property type="term" value="F:efflux transmembrane transporter activity"/>
    <property type="evidence" value="ECO:0007669"/>
    <property type="project" value="TreeGrafter"/>
</dbReference>
<comment type="caution">
    <text evidence="6">The sequence shown here is derived from an EMBL/GenBank/DDBJ whole genome shotgun (WGS) entry which is preliminary data.</text>
</comment>
<feature type="domain" description="Multidrug resistance protein MdtA-like C-terminal permuted SH3" evidence="5">
    <location>
        <begin position="289"/>
        <end position="348"/>
    </location>
</feature>
<keyword evidence="3" id="KW-0813">Transport</keyword>
<evidence type="ECO:0000313" key="7">
    <source>
        <dbReference type="Proteomes" id="UP000014461"/>
    </source>
</evidence>
<dbReference type="Pfam" id="PF25917">
    <property type="entry name" value="BSH_RND"/>
    <property type="match status" value="1"/>
</dbReference>
<dbReference type="InterPro" id="IPR058625">
    <property type="entry name" value="MdtA-like_BSH"/>
</dbReference>
<proteinExistence type="inferred from homology"/>
<dbReference type="Gene3D" id="2.40.420.20">
    <property type="match status" value="1"/>
</dbReference>
<comment type="subcellular location">
    <subcellularLocation>
        <location evidence="1">Cell envelope</location>
    </subcellularLocation>
</comment>
<comment type="similarity">
    <text evidence="2">Belongs to the membrane fusion protein (MFP) (TC 8.A.1) family.</text>
</comment>
<name>R9PT49_AGAAL</name>
<reference evidence="6" key="1">
    <citation type="journal article" date="2013" name="Genome Announc.">
        <title>Draft Genome Sequence of Agarivorans albus Strain MKT 106T, an Agarolytic Marine Bacterium.</title>
        <authorList>
            <person name="Yasuike M."/>
            <person name="Nakamura Y."/>
            <person name="Kai W."/>
            <person name="Fujiwara A."/>
            <person name="Fukui Y."/>
            <person name="Satomi M."/>
            <person name="Sano M."/>
        </authorList>
    </citation>
    <scope>NUCLEOTIDE SEQUENCE [LARGE SCALE GENOMIC DNA]</scope>
</reference>
<dbReference type="InterPro" id="IPR006143">
    <property type="entry name" value="RND_pump_MFP"/>
</dbReference>